<reference evidence="3 4" key="1">
    <citation type="submission" date="2018-08" db="EMBL/GenBank/DDBJ databases">
        <title>Whole genome sequence analysis of Dermacoccus abyssi bacteria isolated from Deep Mariana trench Micromonospora spp reveals genes involved in the environmental adaptation and production of secondary metabolites.</title>
        <authorList>
            <person name="Abdel-Mageed W.M."/>
            <person name="Lehri B."/>
            <person name="Nouioui I."/>
            <person name="Goodfellow I."/>
            <person name="Jaspars M."/>
            <person name="Karlyshev A."/>
        </authorList>
    </citation>
    <scope>NUCLEOTIDE SEQUENCE [LARGE SCALE GENOMIC DNA]</scope>
    <source>
        <strain evidence="3 4">MT1.1</strain>
    </source>
</reference>
<dbReference type="Proteomes" id="UP000285376">
    <property type="component" value="Unassembled WGS sequence"/>
</dbReference>
<name>A0A417Z526_9MICO</name>
<dbReference type="SUPFAM" id="SSF52266">
    <property type="entry name" value="SGNH hydrolase"/>
    <property type="match status" value="1"/>
</dbReference>
<protein>
    <submittedName>
        <fullName evidence="3">SGNH/GDSL hydrolase family protein</fullName>
    </submittedName>
</protein>
<dbReference type="Gene3D" id="3.40.50.1110">
    <property type="entry name" value="SGNH hydrolase"/>
    <property type="match status" value="1"/>
</dbReference>
<evidence type="ECO:0000259" key="2">
    <source>
        <dbReference type="Pfam" id="PF13472"/>
    </source>
</evidence>
<gene>
    <name evidence="3" type="ORF">D1832_08540</name>
</gene>
<dbReference type="Pfam" id="PF13472">
    <property type="entry name" value="Lipase_GDSL_2"/>
    <property type="match status" value="1"/>
</dbReference>
<dbReference type="InterPro" id="IPR013830">
    <property type="entry name" value="SGNH_hydro"/>
</dbReference>
<accession>A0A417Z526</accession>
<organism evidence="3 4">
    <name type="scientific">Dermacoccus abyssi</name>
    <dbReference type="NCBI Taxonomy" id="322596"/>
    <lineage>
        <taxon>Bacteria</taxon>
        <taxon>Bacillati</taxon>
        <taxon>Actinomycetota</taxon>
        <taxon>Actinomycetes</taxon>
        <taxon>Micrococcales</taxon>
        <taxon>Dermacoccaceae</taxon>
        <taxon>Dermacoccus</taxon>
    </lineage>
</organism>
<dbReference type="GO" id="GO:0016787">
    <property type="term" value="F:hydrolase activity"/>
    <property type="evidence" value="ECO:0007669"/>
    <property type="project" value="UniProtKB-KW"/>
</dbReference>
<evidence type="ECO:0000256" key="1">
    <source>
        <dbReference type="SAM" id="MobiDB-lite"/>
    </source>
</evidence>
<comment type="caution">
    <text evidence="3">The sequence shown here is derived from an EMBL/GenBank/DDBJ whole genome shotgun (WGS) entry which is preliminary data.</text>
</comment>
<proteinExistence type="predicted"/>
<sequence length="290" mass="32069">MTNDLPAPGAQASEQTHHGLLWHRYVALGDSFTEGMSDHDPREDDAYLGWADRLAVDIAMQQEERGAKLEYANLAVRGRLLADVIGPQLDAALAMKPDLVSMVGGGNDIMRPSVNLDDLAAGIEDAVVRLKEAGSDVLLATLVNPAASKIMTRLRPRITWHLANLWGIAQRHDCYVLDLWSMPPLRDPRMWSVDRLHLSAEGHKRVAQQAAWTLGLPTTGEWLAHLPAQAAKPVRQRVAEDAEWARQYLAPWVERRIKGTSSGDGRLPKRPELTPVDLPTARSLMVDDEA</sequence>
<keyword evidence="3" id="KW-0378">Hydrolase</keyword>
<dbReference type="PANTHER" id="PTHR43784:SF2">
    <property type="entry name" value="GDSL-LIKE LIPASE_ACYLHYDROLASE, PUTATIVE (AFU_ORTHOLOGUE AFUA_2G00820)-RELATED"/>
    <property type="match status" value="1"/>
</dbReference>
<dbReference type="PANTHER" id="PTHR43784">
    <property type="entry name" value="GDSL-LIKE LIPASE/ACYLHYDROLASE, PUTATIVE (AFU_ORTHOLOGUE AFUA_2G00820)-RELATED"/>
    <property type="match status" value="1"/>
</dbReference>
<evidence type="ECO:0000313" key="3">
    <source>
        <dbReference type="EMBL" id="RHW45736.1"/>
    </source>
</evidence>
<feature type="domain" description="SGNH hydrolase-type esterase" evidence="2">
    <location>
        <begin position="27"/>
        <end position="205"/>
    </location>
</feature>
<evidence type="ECO:0000313" key="4">
    <source>
        <dbReference type="Proteomes" id="UP000285376"/>
    </source>
</evidence>
<feature type="region of interest" description="Disordered" evidence="1">
    <location>
        <begin position="260"/>
        <end position="290"/>
    </location>
</feature>
<dbReference type="InterPro" id="IPR036514">
    <property type="entry name" value="SGNH_hydro_sf"/>
</dbReference>
<dbReference type="AlphaFoldDB" id="A0A417Z526"/>
<dbReference type="InterPro" id="IPR053140">
    <property type="entry name" value="GDSL_Rv0518-like"/>
</dbReference>
<dbReference type="RefSeq" id="WP_118913483.1">
    <property type="nucleotide sequence ID" value="NZ_CBCRVH010000009.1"/>
</dbReference>
<dbReference type="EMBL" id="QWLM01000008">
    <property type="protein sequence ID" value="RHW45736.1"/>
    <property type="molecule type" value="Genomic_DNA"/>
</dbReference>
<dbReference type="CDD" id="cd01832">
    <property type="entry name" value="SGNH_hydrolase_like_1"/>
    <property type="match status" value="1"/>
</dbReference>